<feature type="signal peptide" evidence="2">
    <location>
        <begin position="1"/>
        <end position="36"/>
    </location>
</feature>
<name>A0ABU2N5B6_9PSEU</name>
<evidence type="ECO:0000256" key="2">
    <source>
        <dbReference type="SAM" id="SignalP"/>
    </source>
</evidence>
<sequence length="270" mass="26556">MTTTSPSTGTTPRRRTVVLGALAALAVLGGGLGALAASHPENAPPPGGSVASVTPAGSLDSVGRIDGSTALVAVLADGDQVTAYVCDGDTVTGERFSGTALGGRTVLHSDGGAELTVDLADGGATGTFTPAGATAALPFRTVPSTGEAGWYTAEAPDVAANWVVLADGTQTGVDHIHKRKHRGHHLKPKPGKPSGVSPTVAPEKPSGVSPTAEPETALVNGFPGCTTVVGRLCVDGDAADPVEVDDGLVVLQPGRVRGGGGGGTDLLAPL</sequence>
<accession>A0ABU2N5B6</accession>
<organism evidence="3 4">
    <name type="scientific">Pseudonocardia charpentierae</name>
    <dbReference type="NCBI Taxonomy" id="3075545"/>
    <lineage>
        <taxon>Bacteria</taxon>
        <taxon>Bacillati</taxon>
        <taxon>Actinomycetota</taxon>
        <taxon>Actinomycetes</taxon>
        <taxon>Pseudonocardiales</taxon>
        <taxon>Pseudonocardiaceae</taxon>
        <taxon>Pseudonocardia</taxon>
    </lineage>
</organism>
<comment type="caution">
    <text evidence="3">The sequence shown here is derived from an EMBL/GenBank/DDBJ whole genome shotgun (WGS) entry which is preliminary data.</text>
</comment>
<keyword evidence="4" id="KW-1185">Reference proteome</keyword>
<keyword evidence="2" id="KW-0732">Signal</keyword>
<dbReference type="Proteomes" id="UP001183202">
    <property type="component" value="Unassembled WGS sequence"/>
</dbReference>
<protein>
    <recommendedName>
        <fullName evidence="5">Serine/threonine protein kinase</fullName>
    </recommendedName>
</protein>
<evidence type="ECO:0000313" key="4">
    <source>
        <dbReference type="Proteomes" id="UP001183202"/>
    </source>
</evidence>
<proteinExistence type="predicted"/>
<feature type="chain" id="PRO_5046589512" description="Serine/threonine protein kinase" evidence="2">
    <location>
        <begin position="37"/>
        <end position="270"/>
    </location>
</feature>
<reference evidence="4" key="1">
    <citation type="submission" date="2023-07" db="EMBL/GenBank/DDBJ databases">
        <title>30 novel species of actinomycetes from the DSMZ collection.</title>
        <authorList>
            <person name="Nouioui I."/>
        </authorList>
    </citation>
    <scope>NUCLEOTIDE SEQUENCE [LARGE SCALE GENOMIC DNA]</scope>
    <source>
        <strain evidence="4">DSM 45834</strain>
    </source>
</reference>
<evidence type="ECO:0000313" key="3">
    <source>
        <dbReference type="EMBL" id="MDT0349131.1"/>
    </source>
</evidence>
<evidence type="ECO:0000256" key="1">
    <source>
        <dbReference type="SAM" id="MobiDB-lite"/>
    </source>
</evidence>
<dbReference type="RefSeq" id="WP_311555109.1">
    <property type="nucleotide sequence ID" value="NZ_JAVREJ010000003.1"/>
</dbReference>
<gene>
    <name evidence="3" type="ORF">RM445_06290</name>
</gene>
<evidence type="ECO:0008006" key="5">
    <source>
        <dbReference type="Google" id="ProtNLM"/>
    </source>
</evidence>
<feature type="compositionally biased region" description="Basic residues" evidence="1">
    <location>
        <begin position="179"/>
        <end position="190"/>
    </location>
</feature>
<feature type="region of interest" description="Disordered" evidence="1">
    <location>
        <begin position="179"/>
        <end position="213"/>
    </location>
</feature>
<dbReference type="EMBL" id="JAVREJ010000003">
    <property type="protein sequence ID" value="MDT0349131.1"/>
    <property type="molecule type" value="Genomic_DNA"/>
</dbReference>